<name>M6F6N5_9LEPT</name>
<reference evidence="1 2" key="1">
    <citation type="submission" date="2013-01" db="EMBL/GenBank/DDBJ databases">
        <authorList>
            <person name="Harkins D.M."/>
            <person name="Durkin A.S."/>
            <person name="Brinkac L.M."/>
            <person name="Haft D.H."/>
            <person name="Selengut J.D."/>
            <person name="Sanka R."/>
            <person name="DePew J."/>
            <person name="Purushe J."/>
            <person name="Galloway R.L."/>
            <person name="Vinetz J.M."/>
            <person name="Sutton G.G."/>
            <person name="Nierman W.C."/>
            <person name="Fouts D.E."/>
        </authorList>
    </citation>
    <scope>NUCLEOTIDE SEQUENCE [LARGE SCALE GENOMIC DNA]</scope>
    <source>
        <strain evidence="1 2">Nikolaevo</strain>
    </source>
</reference>
<gene>
    <name evidence="1" type="ORF">LEP1GSC008_0097</name>
</gene>
<protein>
    <submittedName>
        <fullName evidence="1">Uncharacterized protein</fullName>
    </submittedName>
</protein>
<proteinExistence type="predicted"/>
<dbReference type="EMBL" id="ANCE01000112">
    <property type="protein sequence ID" value="EMK24080.1"/>
    <property type="molecule type" value="Genomic_DNA"/>
</dbReference>
<evidence type="ECO:0000313" key="2">
    <source>
        <dbReference type="Proteomes" id="UP000011980"/>
    </source>
</evidence>
<evidence type="ECO:0000313" key="1">
    <source>
        <dbReference type="EMBL" id="EMK24080.1"/>
    </source>
</evidence>
<organism evidence="1 2">
    <name type="scientific">Leptospira kirschneri serovar Bulgarica str. Nikolaevo</name>
    <dbReference type="NCBI Taxonomy" id="1240687"/>
    <lineage>
        <taxon>Bacteria</taxon>
        <taxon>Pseudomonadati</taxon>
        <taxon>Spirochaetota</taxon>
        <taxon>Spirochaetia</taxon>
        <taxon>Leptospirales</taxon>
        <taxon>Leptospiraceae</taxon>
        <taxon>Leptospira</taxon>
    </lineage>
</organism>
<dbReference type="Proteomes" id="UP000011980">
    <property type="component" value="Unassembled WGS sequence"/>
</dbReference>
<accession>M6F6N5</accession>
<sequence length="54" mass="6634">MIRNLRERIHKIFFLKTILPIFGRSLRNQVPKKYVALIRLLTWLKLLFTVRKLQ</sequence>
<comment type="caution">
    <text evidence="1">The sequence shown here is derived from an EMBL/GenBank/DDBJ whole genome shotgun (WGS) entry which is preliminary data.</text>
</comment>
<dbReference type="PATRIC" id="fig|1240687.3.peg.2405"/>
<dbReference type="AlphaFoldDB" id="M6F6N5"/>